<feature type="signal peptide" evidence="1">
    <location>
        <begin position="1"/>
        <end position="19"/>
    </location>
</feature>
<evidence type="ECO:0008006" key="7">
    <source>
        <dbReference type="Google" id="ProtNLM"/>
    </source>
</evidence>
<dbReference type="InterPro" id="IPR032527">
    <property type="entry name" value="DUF4959"/>
</dbReference>
<protein>
    <recommendedName>
        <fullName evidence="7">F5/8 type C domain-containing protein</fullName>
    </recommendedName>
</protein>
<dbReference type="PROSITE" id="PS51257">
    <property type="entry name" value="PROKAR_LIPOPROTEIN"/>
    <property type="match status" value="1"/>
</dbReference>
<feature type="domain" description="DUF5126" evidence="4">
    <location>
        <begin position="127"/>
        <end position="228"/>
    </location>
</feature>
<dbReference type="InterPro" id="IPR008979">
    <property type="entry name" value="Galactose-bd-like_sf"/>
</dbReference>
<evidence type="ECO:0000259" key="3">
    <source>
        <dbReference type="Pfam" id="PF16391"/>
    </source>
</evidence>
<dbReference type="Pfam" id="PF16323">
    <property type="entry name" value="DUF4959"/>
    <property type="match status" value="1"/>
</dbReference>
<dbReference type="InterPro" id="IPR033431">
    <property type="entry name" value="DUF5126"/>
</dbReference>
<gene>
    <name evidence="5" type="ORF">BFS30_03620</name>
</gene>
<dbReference type="SUPFAM" id="SSF49785">
    <property type="entry name" value="Galactose-binding domain-like"/>
    <property type="match status" value="1"/>
</dbReference>
<dbReference type="OrthoDB" id="1312186at2"/>
<dbReference type="Pfam" id="PF16391">
    <property type="entry name" value="DUF5000"/>
    <property type="match status" value="1"/>
</dbReference>
<dbReference type="RefSeq" id="WP_069378021.1">
    <property type="nucleotide sequence ID" value="NZ_CP017141.1"/>
</dbReference>
<dbReference type="Gene3D" id="2.60.120.260">
    <property type="entry name" value="Galactose-binding domain-like"/>
    <property type="match status" value="1"/>
</dbReference>
<evidence type="ECO:0000259" key="2">
    <source>
        <dbReference type="Pfam" id="PF16323"/>
    </source>
</evidence>
<feature type="domain" description="DUF4959" evidence="2">
    <location>
        <begin position="19"/>
        <end position="125"/>
    </location>
</feature>
<feature type="chain" id="PRO_5009098361" description="F5/8 type C domain-containing protein" evidence="1">
    <location>
        <begin position="20"/>
        <end position="399"/>
    </location>
</feature>
<accession>A0A1D7QCG7</accession>
<sequence>MKKIFYYLFVLATVMGLYACSKTDLNVQKPIENDDVKPGMVTNIKVQNNPGGAIITYAVPGDVDLQYVLAEYNINSTTVRQAKTSRFSDTIKVDGFNKAGAYDVRLYAVDKSENRSDVAVVKVNPDTPPYRSIANTLTLNADFGGVNITFANPNEAKIAAVIITKDANGELAPIETFYTGTKNGIFSARGYSPSPRVFGVYIKDRWNNNSDTLFKTVTPFFEKMLDKTRFRPYKLPNDQPSAYGWDMPYMWDGKTGEPGFHTLQGALPRPHRFTFDLGVVTKLSRFKILQRIDGGWAYNHGNPRSWRMWGTATLPDPSGNWDGWAKLMDCESKKPSELPFGQTTNEDIGYARGSDGLGEEFTFPIAAPAVRYIRMEILKNWGGTDFFHSLEITFWGNTQ</sequence>
<evidence type="ECO:0000313" key="6">
    <source>
        <dbReference type="Proteomes" id="UP000094313"/>
    </source>
</evidence>
<organism evidence="5 6">
    <name type="scientific">Pedobacter steynii</name>
    <dbReference type="NCBI Taxonomy" id="430522"/>
    <lineage>
        <taxon>Bacteria</taxon>
        <taxon>Pseudomonadati</taxon>
        <taxon>Bacteroidota</taxon>
        <taxon>Sphingobacteriia</taxon>
        <taxon>Sphingobacteriales</taxon>
        <taxon>Sphingobacteriaceae</taxon>
        <taxon>Pedobacter</taxon>
    </lineage>
</organism>
<evidence type="ECO:0000256" key="1">
    <source>
        <dbReference type="SAM" id="SignalP"/>
    </source>
</evidence>
<dbReference type="AlphaFoldDB" id="A0A1D7QCG7"/>
<dbReference type="InterPro" id="IPR032164">
    <property type="entry name" value="DUF5000"/>
</dbReference>
<keyword evidence="6" id="KW-1185">Reference proteome</keyword>
<evidence type="ECO:0000313" key="5">
    <source>
        <dbReference type="EMBL" id="AOM76325.1"/>
    </source>
</evidence>
<dbReference type="Proteomes" id="UP000094313">
    <property type="component" value="Chromosome"/>
</dbReference>
<reference evidence="5 6" key="1">
    <citation type="submission" date="2016-08" db="EMBL/GenBank/DDBJ databases">
        <authorList>
            <person name="Seilhamer J.J."/>
        </authorList>
    </citation>
    <scope>NUCLEOTIDE SEQUENCE [LARGE SCALE GENOMIC DNA]</scope>
    <source>
        <strain evidence="5 6">DX4</strain>
    </source>
</reference>
<keyword evidence="1" id="KW-0732">Signal</keyword>
<name>A0A1D7QCG7_9SPHI</name>
<feature type="domain" description="DUF5000" evidence="3">
    <location>
        <begin position="251"/>
        <end position="396"/>
    </location>
</feature>
<proteinExistence type="predicted"/>
<dbReference type="EMBL" id="CP017141">
    <property type="protein sequence ID" value="AOM76325.1"/>
    <property type="molecule type" value="Genomic_DNA"/>
</dbReference>
<dbReference type="Pfam" id="PF17166">
    <property type="entry name" value="DUF5126"/>
    <property type="match status" value="1"/>
</dbReference>
<evidence type="ECO:0000259" key="4">
    <source>
        <dbReference type="Pfam" id="PF17166"/>
    </source>
</evidence>
<dbReference type="KEGG" id="psty:BFS30_03620"/>